<comment type="caution">
    <text evidence="2">The sequence shown here is derived from an EMBL/GenBank/DDBJ whole genome shotgun (WGS) entry which is preliminary data.</text>
</comment>
<evidence type="ECO:0000313" key="3">
    <source>
        <dbReference type="Proteomes" id="UP001519290"/>
    </source>
</evidence>
<name>A0ABS4X6E7_9MICO</name>
<dbReference type="RefSeq" id="WP_209904684.1">
    <property type="nucleotide sequence ID" value="NZ_JAGIOD010000002.1"/>
</dbReference>
<dbReference type="PANTHER" id="PTHR33055:SF3">
    <property type="entry name" value="PUTATIVE TRANSPOSASE FOR IS117-RELATED"/>
    <property type="match status" value="1"/>
</dbReference>
<dbReference type="InterPro" id="IPR002525">
    <property type="entry name" value="Transp_IS110-like_N"/>
</dbReference>
<organism evidence="2 3">
    <name type="scientific">Brachybacterium sacelli</name>
    <dbReference type="NCBI Taxonomy" id="173364"/>
    <lineage>
        <taxon>Bacteria</taxon>
        <taxon>Bacillati</taxon>
        <taxon>Actinomycetota</taxon>
        <taxon>Actinomycetes</taxon>
        <taxon>Micrococcales</taxon>
        <taxon>Dermabacteraceae</taxon>
        <taxon>Brachybacterium</taxon>
    </lineage>
</organism>
<dbReference type="Pfam" id="PF01548">
    <property type="entry name" value="DEDD_Tnp_IS110"/>
    <property type="match status" value="1"/>
</dbReference>
<proteinExistence type="predicted"/>
<keyword evidence="3" id="KW-1185">Reference proteome</keyword>
<dbReference type="Proteomes" id="UP001519290">
    <property type="component" value="Unassembled WGS sequence"/>
</dbReference>
<reference evidence="2 3" key="1">
    <citation type="submission" date="2021-03" db="EMBL/GenBank/DDBJ databases">
        <title>Sequencing the genomes of 1000 actinobacteria strains.</title>
        <authorList>
            <person name="Klenk H.-P."/>
        </authorList>
    </citation>
    <scope>NUCLEOTIDE SEQUENCE [LARGE SCALE GENOMIC DNA]</scope>
    <source>
        <strain evidence="2 3">DSM 14566</strain>
    </source>
</reference>
<evidence type="ECO:0000313" key="2">
    <source>
        <dbReference type="EMBL" id="MBP2383828.1"/>
    </source>
</evidence>
<sequence length="139" mass="14870">MNSLPATVGDFYRYVVGVDTHAATHSYAIIKAPNGGLIDQNVFPTSPAGLRRARDWISRRTEGDLDDVLIAAEGTGSYGAVLSDVLQQAGYRVVEAPTPRRARARSKTDALDAMLAARSSLVMPLTKLRDGTAARIGDI</sequence>
<dbReference type="EMBL" id="JAGIOD010000002">
    <property type="protein sequence ID" value="MBP2383828.1"/>
    <property type="molecule type" value="Genomic_DNA"/>
</dbReference>
<dbReference type="PANTHER" id="PTHR33055">
    <property type="entry name" value="TRANSPOSASE FOR INSERTION SEQUENCE ELEMENT IS1111A"/>
    <property type="match status" value="1"/>
</dbReference>
<accession>A0ABS4X6E7</accession>
<feature type="domain" description="Transposase IS110-like N-terminal" evidence="1">
    <location>
        <begin position="16"/>
        <end position="121"/>
    </location>
</feature>
<protein>
    <submittedName>
        <fullName evidence="2">Transposase</fullName>
    </submittedName>
</protein>
<dbReference type="InterPro" id="IPR047650">
    <property type="entry name" value="Transpos_IS110"/>
</dbReference>
<evidence type="ECO:0000259" key="1">
    <source>
        <dbReference type="Pfam" id="PF01548"/>
    </source>
</evidence>
<gene>
    <name evidence="2" type="ORF">JOF43_003817</name>
</gene>